<name>A0AAV6TWD4_9ARAC</name>
<protein>
    <recommendedName>
        <fullName evidence="2">Zinc finger CCHC-type and RNA-binding motif-containing protein 1</fullName>
    </recommendedName>
    <alternativeName>
        <fullName evidence="11">U11/U12 small nuclear ribonucleoprotein 31 kDa protein</fullName>
    </alternativeName>
</protein>
<dbReference type="InterPro" id="IPR000504">
    <property type="entry name" value="RRM_dom"/>
</dbReference>
<dbReference type="PROSITE" id="PS50158">
    <property type="entry name" value="ZF_CCHC"/>
    <property type="match status" value="1"/>
</dbReference>
<evidence type="ECO:0000256" key="5">
    <source>
        <dbReference type="ARBA" id="ARBA00022728"/>
    </source>
</evidence>
<sequence>MSGGLCPSRSTVYIGNLKFSLTNNDLHKILEKYGKVVKVTMVKDKETHRSTGVAFVLFLDKESAQRCVRALNRRELFGRTLKCHIARDNGRAPEFIRRKDYKDKSRCFECGEFGHLSYHCPKNVLGDREPVKKEKKKRNFEKEGKHYESEEEESEEEIGEDPGLESLSAAIRYQQEKVEEEEYRLKVATGKYDDTTQKVDLKKKVYKKSEYFSDEEEVEDT</sequence>
<evidence type="ECO:0000256" key="6">
    <source>
        <dbReference type="ARBA" id="ARBA00022771"/>
    </source>
</evidence>
<dbReference type="PANTHER" id="PTHR46259:SF1">
    <property type="entry name" value="ZINC FINGER CCHC-TYPE AND RNA-BINDING MOTIF-CONTAINING PROTEIN 1"/>
    <property type="match status" value="1"/>
</dbReference>
<dbReference type="CDD" id="cd12393">
    <property type="entry name" value="RRM_ZCRB1"/>
    <property type="match status" value="1"/>
</dbReference>
<proteinExistence type="predicted"/>
<keyword evidence="6 12" id="KW-0863">Zinc-finger</keyword>
<evidence type="ECO:0000256" key="10">
    <source>
        <dbReference type="ARBA" id="ARBA00023242"/>
    </source>
</evidence>
<dbReference type="Pfam" id="PF00076">
    <property type="entry name" value="RRM_1"/>
    <property type="match status" value="1"/>
</dbReference>
<organism evidence="17 18">
    <name type="scientific">Oedothorax gibbosus</name>
    <dbReference type="NCBI Taxonomy" id="931172"/>
    <lineage>
        <taxon>Eukaryota</taxon>
        <taxon>Metazoa</taxon>
        <taxon>Ecdysozoa</taxon>
        <taxon>Arthropoda</taxon>
        <taxon>Chelicerata</taxon>
        <taxon>Arachnida</taxon>
        <taxon>Araneae</taxon>
        <taxon>Araneomorphae</taxon>
        <taxon>Entelegynae</taxon>
        <taxon>Araneoidea</taxon>
        <taxon>Linyphiidae</taxon>
        <taxon>Erigoninae</taxon>
        <taxon>Oedothorax</taxon>
    </lineage>
</organism>
<evidence type="ECO:0000259" key="16">
    <source>
        <dbReference type="PROSITE" id="PS50158"/>
    </source>
</evidence>
<evidence type="ECO:0000259" key="15">
    <source>
        <dbReference type="PROSITE" id="PS50102"/>
    </source>
</evidence>
<keyword evidence="10" id="KW-0539">Nucleus</keyword>
<evidence type="ECO:0000256" key="3">
    <source>
        <dbReference type="ARBA" id="ARBA00022664"/>
    </source>
</evidence>
<evidence type="ECO:0000256" key="9">
    <source>
        <dbReference type="ARBA" id="ARBA00023187"/>
    </source>
</evidence>
<dbReference type="Gene3D" id="4.10.60.10">
    <property type="entry name" value="Zinc finger, CCHC-type"/>
    <property type="match status" value="1"/>
</dbReference>
<evidence type="ECO:0000256" key="12">
    <source>
        <dbReference type="PROSITE-ProRule" id="PRU00047"/>
    </source>
</evidence>
<dbReference type="PROSITE" id="PS50102">
    <property type="entry name" value="RRM"/>
    <property type="match status" value="1"/>
</dbReference>
<evidence type="ECO:0000256" key="11">
    <source>
        <dbReference type="ARBA" id="ARBA00032031"/>
    </source>
</evidence>
<keyword evidence="8 13" id="KW-0694">RNA-binding</keyword>
<dbReference type="InterPro" id="IPR036875">
    <property type="entry name" value="Znf_CCHC_sf"/>
</dbReference>
<keyword evidence="5" id="KW-0747">Spliceosome</keyword>
<evidence type="ECO:0000313" key="18">
    <source>
        <dbReference type="Proteomes" id="UP000827092"/>
    </source>
</evidence>
<dbReference type="PANTHER" id="PTHR46259">
    <property type="entry name" value="ZINC FINGER CCHC-TYPE AND RNA-BINDING MOTIF-CONTAINING PROTEIN 1"/>
    <property type="match status" value="1"/>
</dbReference>
<dbReference type="SUPFAM" id="SSF57756">
    <property type="entry name" value="Retrovirus zinc finger-like domains"/>
    <property type="match status" value="1"/>
</dbReference>
<keyword evidence="7" id="KW-0862">Zinc</keyword>
<dbReference type="InterPro" id="IPR012677">
    <property type="entry name" value="Nucleotide-bd_a/b_plait_sf"/>
</dbReference>
<dbReference type="Proteomes" id="UP000827092">
    <property type="component" value="Unassembled WGS sequence"/>
</dbReference>
<evidence type="ECO:0000256" key="13">
    <source>
        <dbReference type="PROSITE-ProRule" id="PRU00176"/>
    </source>
</evidence>
<dbReference type="AlphaFoldDB" id="A0AAV6TWD4"/>
<evidence type="ECO:0000256" key="8">
    <source>
        <dbReference type="ARBA" id="ARBA00022884"/>
    </source>
</evidence>
<dbReference type="GO" id="GO:0000398">
    <property type="term" value="P:mRNA splicing, via spliceosome"/>
    <property type="evidence" value="ECO:0007669"/>
    <property type="project" value="InterPro"/>
</dbReference>
<evidence type="ECO:0000256" key="2">
    <source>
        <dbReference type="ARBA" id="ARBA00015428"/>
    </source>
</evidence>
<feature type="region of interest" description="Disordered" evidence="14">
    <location>
        <begin position="131"/>
        <end position="166"/>
    </location>
</feature>
<evidence type="ECO:0000256" key="7">
    <source>
        <dbReference type="ARBA" id="ARBA00022833"/>
    </source>
</evidence>
<dbReference type="GO" id="GO:0008270">
    <property type="term" value="F:zinc ion binding"/>
    <property type="evidence" value="ECO:0007669"/>
    <property type="project" value="UniProtKB-KW"/>
</dbReference>
<feature type="domain" description="CCHC-type" evidence="16">
    <location>
        <begin position="106"/>
        <end position="122"/>
    </location>
</feature>
<reference evidence="17 18" key="1">
    <citation type="journal article" date="2022" name="Nat. Ecol. Evol.">
        <title>A masculinizing supergene underlies an exaggerated male reproductive morph in a spider.</title>
        <authorList>
            <person name="Hendrickx F."/>
            <person name="De Corte Z."/>
            <person name="Sonet G."/>
            <person name="Van Belleghem S.M."/>
            <person name="Kostlbacher S."/>
            <person name="Vangestel C."/>
        </authorList>
    </citation>
    <scope>NUCLEOTIDE SEQUENCE [LARGE SCALE GENOMIC DNA]</scope>
    <source>
        <strain evidence="17">W744_W776</strain>
    </source>
</reference>
<comment type="subcellular location">
    <subcellularLocation>
        <location evidence="1">Nucleus</location>
    </subcellularLocation>
</comment>
<keyword evidence="9" id="KW-0508">mRNA splicing</keyword>
<gene>
    <name evidence="17" type="ORF">JTE90_018945</name>
</gene>
<dbReference type="InterPro" id="IPR044598">
    <property type="entry name" value="ZCRB1"/>
</dbReference>
<dbReference type="InterPro" id="IPR034219">
    <property type="entry name" value="ZCRB1_RRM"/>
</dbReference>
<dbReference type="FunFam" id="4.10.60.10:FF:000009">
    <property type="entry name" value="Zinc finger CCHC-type and RNA-binding motif-containing protein 1"/>
    <property type="match status" value="1"/>
</dbReference>
<keyword evidence="3" id="KW-0507">mRNA processing</keyword>
<dbReference type="FunFam" id="3.30.70.330:FF:000233">
    <property type="entry name" value="Zinc finger CCHC-type and RNA-binding motif-containing protein 1"/>
    <property type="match status" value="1"/>
</dbReference>
<evidence type="ECO:0000313" key="17">
    <source>
        <dbReference type="EMBL" id="KAG8176370.1"/>
    </source>
</evidence>
<dbReference type="SUPFAM" id="SSF54928">
    <property type="entry name" value="RNA-binding domain, RBD"/>
    <property type="match status" value="1"/>
</dbReference>
<dbReference type="InterPro" id="IPR035979">
    <property type="entry name" value="RBD_domain_sf"/>
</dbReference>
<evidence type="ECO:0000256" key="1">
    <source>
        <dbReference type="ARBA" id="ARBA00004123"/>
    </source>
</evidence>
<feature type="compositionally biased region" description="Acidic residues" evidence="14">
    <location>
        <begin position="149"/>
        <end position="163"/>
    </location>
</feature>
<dbReference type="SMART" id="SM00360">
    <property type="entry name" value="RRM"/>
    <property type="match status" value="1"/>
</dbReference>
<dbReference type="Gene3D" id="3.30.70.330">
    <property type="match status" value="1"/>
</dbReference>
<keyword evidence="18" id="KW-1185">Reference proteome</keyword>
<dbReference type="EMBL" id="JAFNEN010000889">
    <property type="protein sequence ID" value="KAG8176370.1"/>
    <property type="molecule type" value="Genomic_DNA"/>
</dbReference>
<dbReference type="InterPro" id="IPR001878">
    <property type="entry name" value="Znf_CCHC"/>
</dbReference>
<evidence type="ECO:0000256" key="4">
    <source>
        <dbReference type="ARBA" id="ARBA00022723"/>
    </source>
</evidence>
<feature type="domain" description="RRM" evidence="15">
    <location>
        <begin position="10"/>
        <end position="88"/>
    </location>
</feature>
<dbReference type="SMART" id="SM00343">
    <property type="entry name" value="ZnF_C2HC"/>
    <property type="match status" value="1"/>
</dbReference>
<comment type="caution">
    <text evidence="17">The sequence shown here is derived from an EMBL/GenBank/DDBJ whole genome shotgun (WGS) entry which is preliminary data.</text>
</comment>
<dbReference type="GO" id="GO:0003723">
    <property type="term" value="F:RNA binding"/>
    <property type="evidence" value="ECO:0007669"/>
    <property type="project" value="UniProtKB-UniRule"/>
</dbReference>
<evidence type="ECO:0000256" key="14">
    <source>
        <dbReference type="SAM" id="MobiDB-lite"/>
    </source>
</evidence>
<dbReference type="GO" id="GO:0005689">
    <property type="term" value="C:U12-type spliceosomal complex"/>
    <property type="evidence" value="ECO:0007669"/>
    <property type="project" value="InterPro"/>
</dbReference>
<accession>A0AAV6TWD4</accession>
<keyword evidence="4" id="KW-0479">Metal-binding</keyword>